<feature type="domain" description="YrdC-like" evidence="10">
    <location>
        <begin position="1"/>
        <end position="188"/>
    </location>
</feature>
<dbReference type="PANTHER" id="PTHR17490:SF18">
    <property type="entry name" value="THREONYLCARBAMOYL-AMP SYNTHASE"/>
    <property type="match status" value="1"/>
</dbReference>
<keyword evidence="4 9" id="KW-0819">tRNA processing</keyword>
<evidence type="ECO:0000256" key="7">
    <source>
        <dbReference type="ARBA" id="ARBA00022840"/>
    </source>
</evidence>
<comment type="catalytic activity">
    <reaction evidence="8 9">
        <text>L-threonine + hydrogencarbonate + ATP = L-threonylcarbamoyladenylate + diphosphate + H2O</text>
        <dbReference type="Rhea" id="RHEA:36407"/>
        <dbReference type="ChEBI" id="CHEBI:15377"/>
        <dbReference type="ChEBI" id="CHEBI:17544"/>
        <dbReference type="ChEBI" id="CHEBI:30616"/>
        <dbReference type="ChEBI" id="CHEBI:33019"/>
        <dbReference type="ChEBI" id="CHEBI:57926"/>
        <dbReference type="ChEBI" id="CHEBI:73682"/>
        <dbReference type="EC" id="2.7.7.87"/>
    </reaction>
</comment>
<name>A0A0F5K5N2_9BURK</name>
<evidence type="ECO:0000256" key="3">
    <source>
        <dbReference type="ARBA" id="ARBA00022679"/>
    </source>
</evidence>
<evidence type="ECO:0000256" key="9">
    <source>
        <dbReference type="HAMAP-Rule" id="MF_01852"/>
    </source>
</evidence>
<comment type="subcellular location">
    <subcellularLocation>
        <location evidence="1 9">Cytoplasm</location>
    </subcellularLocation>
</comment>
<evidence type="ECO:0000313" key="12">
    <source>
        <dbReference type="Proteomes" id="UP000033618"/>
    </source>
</evidence>
<evidence type="ECO:0000313" key="11">
    <source>
        <dbReference type="EMBL" id="KKB65441.1"/>
    </source>
</evidence>
<evidence type="ECO:0000256" key="1">
    <source>
        <dbReference type="ARBA" id="ARBA00004496"/>
    </source>
</evidence>
<dbReference type="InterPro" id="IPR017945">
    <property type="entry name" value="DHBP_synth_RibB-like_a/b_dom"/>
</dbReference>
<dbReference type="InterPro" id="IPR006070">
    <property type="entry name" value="Sua5-like_dom"/>
</dbReference>
<dbReference type="GO" id="GO:0005524">
    <property type="term" value="F:ATP binding"/>
    <property type="evidence" value="ECO:0007669"/>
    <property type="project" value="UniProtKB-UniRule"/>
</dbReference>
<dbReference type="SUPFAM" id="SSF55821">
    <property type="entry name" value="YrdC/RibB"/>
    <property type="match status" value="1"/>
</dbReference>
<evidence type="ECO:0000256" key="2">
    <source>
        <dbReference type="ARBA" id="ARBA00022490"/>
    </source>
</evidence>
<dbReference type="GO" id="GO:0003725">
    <property type="term" value="F:double-stranded RNA binding"/>
    <property type="evidence" value="ECO:0007669"/>
    <property type="project" value="InterPro"/>
</dbReference>
<keyword evidence="7 9" id="KW-0067">ATP-binding</keyword>
<keyword evidence="12" id="KW-1185">Reference proteome</keyword>
<keyword evidence="5 9" id="KW-0548">Nucleotidyltransferase</keyword>
<dbReference type="HAMAP" id="MF_01852">
    <property type="entry name" value="TsaC"/>
    <property type="match status" value="1"/>
</dbReference>
<dbReference type="Pfam" id="PF01300">
    <property type="entry name" value="Sua5_yciO_yrdC"/>
    <property type="match status" value="1"/>
</dbReference>
<dbReference type="InterPro" id="IPR050156">
    <property type="entry name" value="TC-AMP_synthase_SUA5"/>
</dbReference>
<protein>
    <recommendedName>
        <fullName evidence="9">Threonylcarbamoyl-AMP synthase</fullName>
        <shortName evidence="9">TC-AMP synthase</shortName>
        <ecNumber evidence="9">2.7.7.87</ecNumber>
    </recommendedName>
    <alternativeName>
        <fullName evidence="9">L-threonylcarbamoyladenylate synthase</fullName>
    </alternativeName>
    <alternativeName>
        <fullName evidence="9">t(6)A37 threonylcarbamoyladenosine biosynthesis protein TsaC</fullName>
    </alternativeName>
    <alternativeName>
        <fullName evidence="9">tRNA threonylcarbamoyladenosine biosynthesis protein TsaC</fullName>
    </alternativeName>
</protein>
<reference evidence="11 12" key="1">
    <citation type="submission" date="2015-03" db="EMBL/GenBank/DDBJ databases">
        <title>Draft Genome Sequence of Burkholderia andropogonis type strain ICMP2807, isolated from Sorghum bicolor.</title>
        <authorList>
            <person name="Lopes-Santos L."/>
            <person name="Castro D.B."/>
            <person name="Ottoboni L.M."/>
            <person name="Park D."/>
            <person name="Weirc B.S."/>
            <person name="Destefano S.A."/>
        </authorList>
    </citation>
    <scope>NUCLEOTIDE SEQUENCE [LARGE SCALE GENOMIC DNA]</scope>
    <source>
        <strain evidence="11 12">ICMP2807</strain>
    </source>
</reference>
<dbReference type="EMBL" id="LAQU01000001">
    <property type="protein sequence ID" value="KKB65441.1"/>
    <property type="molecule type" value="Genomic_DNA"/>
</dbReference>
<comment type="function">
    <text evidence="9">Required for the formation of a threonylcarbamoyl group on adenosine at position 37 (t(6)A37) in tRNAs that read codons beginning with adenine. Catalyzes the conversion of L-threonine, HCO(3)(-)/CO(2) and ATP to give threonylcarbamoyl-AMP (TC-AMP) as the acyladenylate intermediate, with the release of diphosphate.</text>
</comment>
<sequence length="188" mass="19862">MRSLRDAGQALRDGDVLAYPTEGVFGLGADPFNAAAVARIFTLKQRPPTVGVLLIASRIEQVLPLIDLSALDAATRARVWAEVNDTWPGPMTWVFPRASVIPEWVTGGHAGIALRVTAHPPAAALCDAFGGALVSTSANLHGQPPARDTATLLDYFGTRLDGFVDAPLGTQEGATPIRDALTGAWLRQ</sequence>
<evidence type="ECO:0000256" key="6">
    <source>
        <dbReference type="ARBA" id="ARBA00022741"/>
    </source>
</evidence>
<dbReference type="InterPro" id="IPR023535">
    <property type="entry name" value="TC-AMP_synthase"/>
</dbReference>
<dbReference type="GO" id="GO:0005737">
    <property type="term" value="C:cytoplasm"/>
    <property type="evidence" value="ECO:0007669"/>
    <property type="project" value="UniProtKB-SubCell"/>
</dbReference>
<dbReference type="GO" id="GO:0061710">
    <property type="term" value="F:L-threonylcarbamoyladenylate synthase"/>
    <property type="evidence" value="ECO:0007669"/>
    <property type="project" value="UniProtKB-EC"/>
</dbReference>
<comment type="caution">
    <text evidence="11">The sequence shown here is derived from an EMBL/GenBank/DDBJ whole genome shotgun (WGS) entry which is preliminary data.</text>
</comment>
<dbReference type="PROSITE" id="PS51163">
    <property type="entry name" value="YRDC"/>
    <property type="match status" value="1"/>
</dbReference>
<dbReference type="PATRIC" id="fig|28092.6.peg.353"/>
<comment type="similarity">
    <text evidence="9">Belongs to the SUA5 family. TsaC subfamily.</text>
</comment>
<dbReference type="PANTHER" id="PTHR17490">
    <property type="entry name" value="SUA5"/>
    <property type="match status" value="1"/>
</dbReference>
<dbReference type="Gene3D" id="3.90.870.10">
    <property type="entry name" value="DHBP synthase"/>
    <property type="match status" value="1"/>
</dbReference>
<dbReference type="GO" id="GO:0000049">
    <property type="term" value="F:tRNA binding"/>
    <property type="evidence" value="ECO:0007669"/>
    <property type="project" value="TreeGrafter"/>
</dbReference>
<gene>
    <name evidence="9" type="primary">tsaC</name>
    <name evidence="11" type="ORF">WM40_01530</name>
</gene>
<proteinExistence type="inferred from homology"/>
<accession>A0A0F5K5N2</accession>
<evidence type="ECO:0000256" key="5">
    <source>
        <dbReference type="ARBA" id="ARBA00022695"/>
    </source>
</evidence>
<evidence type="ECO:0000259" key="10">
    <source>
        <dbReference type="PROSITE" id="PS51163"/>
    </source>
</evidence>
<dbReference type="Proteomes" id="UP000033618">
    <property type="component" value="Unassembled WGS sequence"/>
</dbReference>
<keyword evidence="2 9" id="KW-0963">Cytoplasm</keyword>
<dbReference type="EC" id="2.7.7.87" evidence="9"/>
<evidence type="ECO:0000256" key="4">
    <source>
        <dbReference type="ARBA" id="ARBA00022694"/>
    </source>
</evidence>
<dbReference type="STRING" id="28092.WM40_01530"/>
<evidence type="ECO:0000256" key="8">
    <source>
        <dbReference type="ARBA" id="ARBA00048366"/>
    </source>
</evidence>
<dbReference type="GO" id="GO:0002949">
    <property type="term" value="P:tRNA threonylcarbamoyladenosine modification"/>
    <property type="evidence" value="ECO:0007669"/>
    <property type="project" value="UniProtKB-UniRule"/>
</dbReference>
<dbReference type="AlphaFoldDB" id="A0A0F5K5N2"/>
<keyword evidence="6 9" id="KW-0547">Nucleotide-binding</keyword>
<organism evidence="11 12">
    <name type="scientific">Robbsia andropogonis</name>
    <dbReference type="NCBI Taxonomy" id="28092"/>
    <lineage>
        <taxon>Bacteria</taxon>
        <taxon>Pseudomonadati</taxon>
        <taxon>Pseudomonadota</taxon>
        <taxon>Betaproteobacteria</taxon>
        <taxon>Burkholderiales</taxon>
        <taxon>Burkholderiaceae</taxon>
        <taxon>Robbsia</taxon>
    </lineage>
</organism>
<dbReference type="GO" id="GO:0006450">
    <property type="term" value="P:regulation of translational fidelity"/>
    <property type="evidence" value="ECO:0007669"/>
    <property type="project" value="TreeGrafter"/>
</dbReference>
<keyword evidence="3 9" id="KW-0808">Transferase</keyword>